<dbReference type="KEGG" id="rfr:Rfer_1727"/>
<evidence type="ECO:0000256" key="2">
    <source>
        <dbReference type="ARBA" id="ARBA00010740"/>
    </source>
</evidence>
<keyword evidence="4" id="KW-0690">Ribosome biogenesis</keyword>
<dbReference type="RefSeq" id="WP_011464024.1">
    <property type="nucleotide sequence ID" value="NC_007908.1"/>
</dbReference>
<dbReference type="eggNOG" id="COG1399">
    <property type="taxonomic scope" value="Bacteria"/>
</dbReference>
<gene>
    <name evidence="6" type="ordered locus">Rfer_1727</name>
</gene>
<dbReference type="OrthoDB" id="5297600at2"/>
<comment type="function">
    <text evidence="1">Plays a role in synthesis, processing and/or stability of 23S rRNA.</text>
</comment>
<dbReference type="STRING" id="338969.Rfer_1727"/>
<dbReference type="PANTHER" id="PTHR38099:SF1">
    <property type="entry name" value="LARGE RIBOSOMAL RNA SUBUNIT ACCUMULATION PROTEIN YCED"/>
    <property type="match status" value="1"/>
</dbReference>
<dbReference type="AlphaFoldDB" id="Q21XP7"/>
<organism evidence="6 7">
    <name type="scientific">Albidiferax ferrireducens (strain ATCC BAA-621 / DSM 15236 / T118)</name>
    <name type="common">Rhodoferax ferrireducens</name>
    <dbReference type="NCBI Taxonomy" id="338969"/>
    <lineage>
        <taxon>Bacteria</taxon>
        <taxon>Pseudomonadati</taxon>
        <taxon>Pseudomonadota</taxon>
        <taxon>Betaproteobacteria</taxon>
        <taxon>Burkholderiales</taxon>
        <taxon>Comamonadaceae</taxon>
        <taxon>Rhodoferax</taxon>
    </lineage>
</organism>
<reference evidence="7" key="1">
    <citation type="submission" date="2006-02" db="EMBL/GenBank/DDBJ databases">
        <title>Complete sequence of chromosome of Rhodoferax ferrireducens DSM 15236.</title>
        <authorList>
            <person name="Copeland A."/>
            <person name="Lucas S."/>
            <person name="Lapidus A."/>
            <person name="Barry K."/>
            <person name="Detter J.C."/>
            <person name="Glavina del Rio T."/>
            <person name="Hammon N."/>
            <person name="Israni S."/>
            <person name="Pitluck S."/>
            <person name="Brettin T."/>
            <person name="Bruce D."/>
            <person name="Han C."/>
            <person name="Tapia R."/>
            <person name="Gilna P."/>
            <person name="Kiss H."/>
            <person name="Schmutz J."/>
            <person name="Larimer F."/>
            <person name="Land M."/>
            <person name="Kyrpides N."/>
            <person name="Ivanova N."/>
            <person name="Richardson P."/>
        </authorList>
    </citation>
    <scope>NUCLEOTIDE SEQUENCE [LARGE SCALE GENOMIC DNA]</scope>
    <source>
        <strain evidence="7">ATCC BAA-621 / DSM 15236 / T118</strain>
    </source>
</reference>
<proteinExistence type="inferred from homology"/>
<evidence type="ECO:0000256" key="3">
    <source>
        <dbReference type="ARBA" id="ARBA00015716"/>
    </source>
</evidence>
<dbReference type="GO" id="GO:0042254">
    <property type="term" value="P:ribosome biogenesis"/>
    <property type="evidence" value="ECO:0007669"/>
    <property type="project" value="UniProtKB-KW"/>
</dbReference>
<keyword evidence="7" id="KW-1185">Reference proteome</keyword>
<comment type="similarity">
    <text evidence="2">Belongs to the DUF177 domain family.</text>
</comment>
<dbReference type="InterPro" id="IPR039255">
    <property type="entry name" value="YceD_bac"/>
</dbReference>
<accession>Q21XP7</accession>
<dbReference type="GO" id="GO:0005829">
    <property type="term" value="C:cytosol"/>
    <property type="evidence" value="ECO:0007669"/>
    <property type="project" value="TreeGrafter"/>
</dbReference>
<evidence type="ECO:0000313" key="6">
    <source>
        <dbReference type="EMBL" id="ABD69456.1"/>
    </source>
</evidence>
<sequence length="182" mass="19928">MKQESAPTHLDVKVFAQAASAITGHDLLSKYERLTKETQGQGVDRLINWAARGELRRDEAGAEQIWLHLTVDASLPLICQRCLGPVDIAVCVSRSFRFVGSEEAAEAQDEEADEDVLVLSRDFNLADLIEDEVLMALPVIPRHETCPVALKLTAVDPGFESESTEKVNPFSVLAKLRSGKGS</sequence>
<dbReference type="InterPro" id="IPR003772">
    <property type="entry name" value="YceD"/>
</dbReference>
<dbReference type="Pfam" id="PF02620">
    <property type="entry name" value="YceD"/>
    <property type="match status" value="1"/>
</dbReference>
<evidence type="ECO:0000256" key="5">
    <source>
        <dbReference type="ARBA" id="ARBA00031841"/>
    </source>
</evidence>
<dbReference type="HOGENOM" id="CLU_094127_0_0_4"/>
<dbReference type="EMBL" id="CP000267">
    <property type="protein sequence ID" value="ABD69456.1"/>
    <property type="molecule type" value="Genomic_DNA"/>
</dbReference>
<name>Q21XP7_ALBFT</name>
<evidence type="ECO:0000313" key="7">
    <source>
        <dbReference type="Proteomes" id="UP000008332"/>
    </source>
</evidence>
<dbReference type="PANTHER" id="PTHR38099">
    <property type="entry name" value="LARGE RIBOSOMAL RNA SUBUNIT ACCUMULATION PROTEIN YCED"/>
    <property type="match status" value="1"/>
</dbReference>
<evidence type="ECO:0000256" key="1">
    <source>
        <dbReference type="ARBA" id="ARBA00002868"/>
    </source>
</evidence>
<evidence type="ECO:0000256" key="4">
    <source>
        <dbReference type="ARBA" id="ARBA00022517"/>
    </source>
</evidence>
<protein>
    <recommendedName>
        <fullName evidence="3">Large ribosomal RNA subunit accumulation protein YceD</fullName>
    </recommendedName>
    <alternativeName>
        <fullName evidence="5">23S rRNA accumulation protein YceD</fullName>
    </alternativeName>
</protein>
<dbReference type="Proteomes" id="UP000008332">
    <property type="component" value="Chromosome"/>
</dbReference>